<dbReference type="PIRSF" id="PIRSF039085">
    <property type="entry name" value="ABC_ATPase_HisP"/>
    <property type="match status" value="1"/>
</dbReference>
<gene>
    <name evidence="6" type="ORF">SAMN02745136_02818</name>
</gene>
<name>A0A1M6TI05_9FIRM</name>
<dbReference type="STRING" id="1121322.SAMN02745136_02818"/>
<dbReference type="GO" id="GO:0016887">
    <property type="term" value="F:ATP hydrolysis activity"/>
    <property type="evidence" value="ECO:0007669"/>
    <property type="project" value="InterPro"/>
</dbReference>
<comment type="similarity">
    <text evidence="1">Belongs to the ABC transporter superfamily.</text>
</comment>
<dbReference type="OrthoDB" id="9804199at2"/>
<feature type="domain" description="ABC transporter" evidence="5">
    <location>
        <begin position="8"/>
        <end position="242"/>
    </location>
</feature>
<protein>
    <submittedName>
        <fullName evidence="6">Amino acid ABC transporter ATP-binding protein, PAAT family (TC 3.A.1.3.-)</fullName>
    </submittedName>
</protein>
<dbReference type="InterPro" id="IPR017871">
    <property type="entry name" value="ABC_transporter-like_CS"/>
</dbReference>
<dbReference type="InterPro" id="IPR003593">
    <property type="entry name" value="AAA+_ATPase"/>
</dbReference>
<reference evidence="6 7" key="1">
    <citation type="submission" date="2016-11" db="EMBL/GenBank/DDBJ databases">
        <authorList>
            <person name="Jaros S."/>
            <person name="Januszkiewicz K."/>
            <person name="Wedrychowicz H."/>
        </authorList>
    </citation>
    <scope>NUCLEOTIDE SEQUENCE [LARGE SCALE GENOMIC DNA]</scope>
    <source>
        <strain evidence="6 7">DSM 15929</strain>
    </source>
</reference>
<evidence type="ECO:0000256" key="3">
    <source>
        <dbReference type="ARBA" id="ARBA00022741"/>
    </source>
</evidence>
<dbReference type="CDD" id="cd03262">
    <property type="entry name" value="ABC_HisP_GlnQ"/>
    <property type="match status" value="1"/>
</dbReference>
<sequence>MSVKEGILTLEHIKKSYDSLEVLKDISLTVSKGEVVVIVGPSGCGKSTLLRCINGLEAIQSGKISLKGEVISGRQKDMHLVRQKVGMVFQSYELFPHMNILDNITLGPIKAQRRSKGEAEEEARKLLERVGLLDKMNAFPRQLSGGQKQRVAIVRALCMHPEVMLFDEVTAALDPEMVREVLDVMLELAREGSTMLIVTHEMQFARAIADRVIFLDKGEIVEDSTPAEFFENPRTERARKFLNVFEFDAVKSVEDRN</sequence>
<dbReference type="FunFam" id="3.40.50.300:FF:000020">
    <property type="entry name" value="Amino acid ABC transporter ATP-binding component"/>
    <property type="match status" value="1"/>
</dbReference>
<dbReference type="PANTHER" id="PTHR43166">
    <property type="entry name" value="AMINO ACID IMPORT ATP-BINDING PROTEIN"/>
    <property type="match status" value="1"/>
</dbReference>
<dbReference type="InterPro" id="IPR030679">
    <property type="entry name" value="ABC_ATPase_HisP-typ"/>
</dbReference>
<evidence type="ECO:0000256" key="4">
    <source>
        <dbReference type="ARBA" id="ARBA00022840"/>
    </source>
</evidence>
<dbReference type="GO" id="GO:0005524">
    <property type="term" value="F:ATP binding"/>
    <property type="evidence" value="ECO:0007669"/>
    <property type="project" value="UniProtKB-KW"/>
</dbReference>
<proteinExistence type="inferred from homology"/>
<dbReference type="InterPro" id="IPR050086">
    <property type="entry name" value="MetN_ABC_transporter-like"/>
</dbReference>
<keyword evidence="4 6" id="KW-0067">ATP-binding</keyword>
<dbReference type="InterPro" id="IPR027417">
    <property type="entry name" value="P-loop_NTPase"/>
</dbReference>
<dbReference type="PROSITE" id="PS50893">
    <property type="entry name" value="ABC_TRANSPORTER_2"/>
    <property type="match status" value="1"/>
</dbReference>
<dbReference type="Pfam" id="PF00005">
    <property type="entry name" value="ABC_tran"/>
    <property type="match status" value="1"/>
</dbReference>
<evidence type="ECO:0000313" key="7">
    <source>
        <dbReference type="Proteomes" id="UP000184386"/>
    </source>
</evidence>
<keyword evidence="3" id="KW-0547">Nucleotide-binding</keyword>
<evidence type="ECO:0000313" key="6">
    <source>
        <dbReference type="EMBL" id="SHK56712.1"/>
    </source>
</evidence>
<dbReference type="SUPFAM" id="SSF52540">
    <property type="entry name" value="P-loop containing nucleoside triphosphate hydrolases"/>
    <property type="match status" value="1"/>
</dbReference>
<dbReference type="AlphaFoldDB" id="A0A1M6TI05"/>
<keyword evidence="7" id="KW-1185">Reference proteome</keyword>
<evidence type="ECO:0000256" key="2">
    <source>
        <dbReference type="ARBA" id="ARBA00022448"/>
    </source>
</evidence>
<evidence type="ECO:0000259" key="5">
    <source>
        <dbReference type="PROSITE" id="PS50893"/>
    </source>
</evidence>
<dbReference type="Proteomes" id="UP000184386">
    <property type="component" value="Unassembled WGS sequence"/>
</dbReference>
<dbReference type="GO" id="GO:0015424">
    <property type="term" value="F:ABC-type amino acid transporter activity"/>
    <property type="evidence" value="ECO:0007669"/>
    <property type="project" value="InterPro"/>
</dbReference>
<dbReference type="PROSITE" id="PS00211">
    <property type="entry name" value="ABC_TRANSPORTER_1"/>
    <property type="match status" value="1"/>
</dbReference>
<dbReference type="SMART" id="SM00382">
    <property type="entry name" value="AAA"/>
    <property type="match status" value="1"/>
</dbReference>
<dbReference type="EMBL" id="FRAC01000013">
    <property type="protein sequence ID" value="SHK56712.1"/>
    <property type="molecule type" value="Genomic_DNA"/>
</dbReference>
<dbReference type="InterPro" id="IPR003439">
    <property type="entry name" value="ABC_transporter-like_ATP-bd"/>
</dbReference>
<dbReference type="Gene3D" id="3.40.50.300">
    <property type="entry name" value="P-loop containing nucleotide triphosphate hydrolases"/>
    <property type="match status" value="1"/>
</dbReference>
<dbReference type="RefSeq" id="WP_073276963.1">
    <property type="nucleotide sequence ID" value="NZ_FRAC01000013.1"/>
</dbReference>
<organism evidence="6 7">
    <name type="scientific">Anaerocolumna jejuensis DSM 15929</name>
    <dbReference type="NCBI Taxonomy" id="1121322"/>
    <lineage>
        <taxon>Bacteria</taxon>
        <taxon>Bacillati</taxon>
        <taxon>Bacillota</taxon>
        <taxon>Clostridia</taxon>
        <taxon>Lachnospirales</taxon>
        <taxon>Lachnospiraceae</taxon>
        <taxon>Anaerocolumna</taxon>
    </lineage>
</organism>
<accession>A0A1M6TI05</accession>
<keyword evidence="2" id="KW-0813">Transport</keyword>
<evidence type="ECO:0000256" key="1">
    <source>
        <dbReference type="ARBA" id="ARBA00005417"/>
    </source>
</evidence>
<dbReference type="PANTHER" id="PTHR43166:SF4">
    <property type="entry name" value="PHOSPHONATES IMPORT ATP-BINDING PROTEIN PHNC"/>
    <property type="match status" value="1"/>
</dbReference>